<evidence type="ECO:0000313" key="2">
    <source>
        <dbReference type="Proteomes" id="UP000828390"/>
    </source>
</evidence>
<keyword evidence="2" id="KW-1185">Reference proteome</keyword>
<dbReference type="EMBL" id="JAIWYP010000005">
    <property type="protein sequence ID" value="KAH3823757.1"/>
    <property type="molecule type" value="Genomic_DNA"/>
</dbReference>
<accession>A0A9D4H1P6</accession>
<sequence length="52" mass="5664">MGQKPPAPPSTFKLNSLKAPQAVTNQHKPALENIDKQVLHAVDNHAIQVNLL</sequence>
<name>A0A9D4H1P6_DREPO</name>
<comment type="caution">
    <text evidence="1">The sequence shown here is derived from an EMBL/GenBank/DDBJ whole genome shotgun (WGS) entry which is preliminary data.</text>
</comment>
<reference evidence="1" key="2">
    <citation type="submission" date="2020-11" db="EMBL/GenBank/DDBJ databases">
        <authorList>
            <person name="McCartney M.A."/>
            <person name="Auch B."/>
            <person name="Kono T."/>
            <person name="Mallez S."/>
            <person name="Becker A."/>
            <person name="Gohl D.M."/>
            <person name="Silverstein K.A.T."/>
            <person name="Koren S."/>
            <person name="Bechman K.B."/>
            <person name="Herman A."/>
            <person name="Abrahante J.E."/>
            <person name="Garbe J."/>
        </authorList>
    </citation>
    <scope>NUCLEOTIDE SEQUENCE</scope>
    <source>
        <strain evidence="1">Duluth1</strain>
        <tissue evidence="1">Whole animal</tissue>
    </source>
</reference>
<evidence type="ECO:0000313" key="1">
    <source>
        <dbReference type="EMBL" id="KAH3823757.1"/>
    </source>
</evidence>
<reference evidence="1" key="1">
    <citation type="journal article" date="2019" name="bioRxiv">
        <title>The Genome of the Zebra Mussel, Dreissena polymorpha: A Resource for Invasive Species Research.</title>
        <authorList>
            <person name="McCartney M.A."/>
            <person name="Auch B."/>
            <person name="Kono T."/>
            <person name="Mallez S."/>
            <person name="Zhang Y."/>
            <person name="Obille A."/>
            <person name="Becker A."/>
            <person name="Abrahante J.E."/>
            <person name="Garbe J."/>
            <person name="Badalamenti J.P."/>
            <person name="Herman A."/>
            <person name="Mangelson H."/>
            <person name="Liachko I."/>
            <person name="Sullivan S."/>
            <person name="Sone E.D."/>
            <person name="Koren S."/>
            <person name="Silverstein K.A.T."/>
            <person name="Beckman K.B."/>
            <person name="Gohl D.M."/>
        </authorList>
    </citation>
    <scope>NUCLEOTIDE SEQUENCE</scope>
    <source>
        <strain evidence="1">Duluth1</strain>
        <tissue evidence="1">Whole animal</tissue>
    </source>
</reference>
<proteinExistence type="predicted"/>
<gene>
    <name evidence="1" type="ORF">DPMN_125578</name>
</gene>
<dbReference type="AlphaFoldDB" id="A0A9D4H1P6"/>
<dbReference type="Proteomes" id="UP000828390">
    <property type="component" value="Unassembled WGS sequence"/>
</dbReference>
<organism evidence="1 2">
    <name type="scientific">Dreissena polymorpha</name>
    <name type="common">Zebra mussel</name>
    <name type="synonym">Mytilus polymorpha</name>
    <dbReference type="NCBI Taxonomy" id="45954"/>
    <lineage>
        <taxon>Eukaryota</taxon>
        <taxon>Metazoa</taxon>
        <taxon>Spiralia</taxon>
        <taxon>Lophotrochozoa</taxon>
        <taxon>Mollusca</taxon>
        <taxon>Bivalvia</taxon>
        <taxon>Autobranchia</taxon>
        <taxon>Heteroconchia</taxon>
        <taxon>Euheterodonta</taxon>
        <taxon>Imparidentia</taxon>
        <taxon>Neoheterodontei</taxon>
        <taxon>Myida</taxon>
        <taxon>Dreissenoidea</taxon>
        <taxon>Dreissenidae</taxon>
        <taxon>Dreissena</taxon>
    </lineage>
</organism>
<protein>
    <submittedName>
        <fullName evidence="1">Uncharacterized protein</fullName>
    </submittedName>
</protein>